<organism evidence="7 8">
    <name type="scientific">Kitasatospora viridis</name>
    <dbReference type="NCBI Taxonomy" id="281105"/>
    <lineage>
        <taxon>Bacteria</taxon>
        <taxon>Bacillati</taxon>
        <taxon>Actinomycetota</taxon>
        <taxon>Actinomycetes</taxon>
        <taxon>Kitasatosporales</taxon>
        <taxon>Streptomycetaceae</taxon>
        <taxon>Kitasatospora</taxon>
    </lineage>
</organism>
<gene>
    <name evidence="7" type="ORF">FHX73_114621</name>
</gene>
<name>A0A561UMZ9_9ACTN</name>
<sequence length="184" mass="19426">MTHRVIVLNGGSSTGKTTLARALQQVLPEAWLWIGVDAFVEALPPALQDSTEGLEVAADGAVTVGARFRELEAAWMAGVAAMVRAGAKVVIDEVFLGGAASQQRWARALDGLDVFWVGVRCDPATAAARELARGDRAPGMAAGQAELVHRGVRYDLEVDTTGDRPAAVAREIAERAGLLTLRRA</sequence>
<dbReference type="NCBIfam" id="NF033114">
    <property type="entry name" value="phos_trans_CPT"/>
    <property type="match status" value="1"/>
</dbReference>
<dbReference type="InterPro" id="IPR023865">
    <property type="entry name" value="Aliphatic_acid_kinase_CS"/>
</dbReference>
<dbReference type="PROSITE" id="PS01075">
    <property type="entry name" value="ACETATE_KINASE_1"/>
    <property type="match status" value="1"/>
</dbReference>
<evidence type="ECO:0000256" key="4">
    <source>
        <dbReference type="ARBA" id="ARBA00022840"/>
    </source>
</evidence>
<feature type="active site" evidence="5">
    <location>
        <position position="37"/>
    </location>
</feature>
<proteinExistence type="predicted"/>
<dbReference type="SUPFAM" id="SSF52540">
    <property type="entry name" value="P-loop containing nucleoside triphosphate hydrolases"/>
    <property type="match status" value="1"/>
</dbReference>
<dbReference type="GO" id="GO:0005524">
    <property type="term" value="F:ATP binding"/>
    <property type="evidence" value="ECO:0007669"/>
    <property type="project" value="UniProtKB-KW"/>
</dbReference>
<dbReference type="Proteomes" id="UP000317940">
    <property type="component" value="Unassembled WGS sequence"/>
</dbReference>
<keyword evidence="3" id="KW-0418">Kinase</keyword>
<dbReference type="InterPro" id="IPR012853">
    <property type="entry name" value="CPT"/>
</dbReference>
<dbReference type="RefSeq" id="WP_211786240.1">
    <property type="nucleotide sequence ID" value="NZ_BAAAMZ010000003.1"/>
</dbReference>
<accession>A0A561UMZ9</accession>
<comment type="caution">
    <text evidence="7">The sequence shown here is derived from an EMBL/GenBank/DDBJ whole genome shotgun (WGS) entry which is preliminary data.</text>
</comment>
<protein>
    <submittedName>
        <fullName evidence="7">Chloramphenicol 3-O phosphotransferase</fullName>
    </submittedName>
</protein>
<dbReference type="PIRSF" id="PIRSF007531">
    <property type="entry name" value="CPT"/>
    <property type="match status" value="1"/>
</dbReference>
<dbReference type="InterPro" id="IPR027417">
    <property type="entry name" value="P-loop_NTPase"/>
</dbReference>
<evidence type="ECO:0000256" key="5">
    <source>
        <dbReference type="PIRSR" id="PIRSR007531-1"/>
    </source>
</evidence>
<evidence type="ECO:0000256" key="6">
    <source>
        <dbReference type="PIRSR" id="PIRSR007531-2"/>
    </source>
</evidence>
<dbReference type="Gene3D" id="3.40.50.300">
    <property type="entry name" value="P-loop containing nucleotide triphosphate hydrolases"/>
    <property type="match status" value="1"/>
</dbReference>
<evidence type="ECO:0000313" key="8">
    <source>
        <dbReference type="Proteomes" id="UP000317940"/>
    </source>
</evidence>
<keyword evidence="4" id="KW-0067">ATP-binding</keyword>
<dbReference type="Pfam" id="PF07931">
    <property type="entry name" value="CPT"/>
    <property type="match status" value="1"/>
</dbReference>
<evidence type="ECO:0000256" key="1">
    <source>
        <dbReference type="ARBA" id="ARBA00022679"/>
    </source>
</evidence>
<dbReference type="GO" id="GO:0016774">
    <property type="term" value="F:phosphotransferase activity, carboxyl group as acceptor"/>
    <property type="evidence" value="ECO:0007669"/>
    <property type="project" value="InterPro"/>
</dbReference>
<keyword evidence="8" id="KW-1185">Reference proteome</keyword>
<keyword evidence="2" id="KW-0547">Nucleotide-binding</keyword>
<keyword evidence="1 7" id="KW-0808">Transferase</keyword>
<dbReference type="GO" id="GO:0016301">
    <property type="term" value="F:kinase activity"/>
    <property type="evidence" value="ECO:0007669"/>
    <property type="project" value="UniProtKB-KW"/>
</dbReference>
<feature type="binding site" evidence="6">
    <location>
        <begin position="10"/>
        <end position="17"/>
    </location>
    <ligand>
        <name>ATP</name>
        <dbReference type="ChEBI" id="CHEBI:30616"/>
    </ligand>
</feature>
<dbReference type="EMBL" id="VIWT01000001">
    <property type="protein sequence ID" value="TWG00741.1"/>
    <property type="molecule type" value="Genomic_DNA"/>
</dbReference>
<reference evidence="7 8" key="1">
    <citation type="submission" date="2019-06" db="EMBL/GenBank/DDBJ databases">
        <title>Sequencing the genomes of 1000 actinobacteria strains.</title>
        <authorList>
            <person name="Klenk H.-P."/>
        </authorList>
    </citation>
    <scope>NUCLEOTIDE SEQUENCE [LARGE SCALE GENOMIC DNA]</scope>
    <source>
        <strain evidence="7 8">DSM 44826</strain>
    </source>
</reference>
<evidence type="ECO:0000313" key="7">
    <source>
        <dbReference type="EMBL" id="TWG00741.1"/>
    </source>
</evidence>
<dbReference type="AlphaFoldDB" id="A0A561UMZ9"/>
<evidence type="ECO:0000256" key="2">
    <source>
        <dbReference type="ARBA" id="ARBA00022741"/>
    </source>
</evidence>
<evidence type="ECO:0000256" key="3">
    <source>
        <dbReference type="ARBA" id="ARBA00022777"/>
    </source>
</evidence>